<reference evidence="3" key="1">
    <citation type="journal article" date="2019" name="Int. J. Syst. Evol. Microbiol.">
        <title>The Global Catalogue of Microorganisms (GCM) 10K type strain sequencing project: providing services to taxonomists for standard genome sequencing and annotation.</title>
        <authorList>
            <consortium name="The Broad Institute Genomics Platform"/>
            <consortium name="The Broad Institute Genome Sequencing Center for Infectious Disease"/>
            <person name="Wu L."/>
            <person name="Ma J."/>
        </authorList>
    </citation>
    <scope>NUCLEOTIDE SEQUENCE [LARGE SCALE GENOMIC DNA]</scope>
    <source>
        <strain evidence="3">TISTR 932</strain>
    </source>
</reference>
<keyword evidence="3" id="KW-1185">Reference proteome</keyword>
<dbReference type="EMBL" id="JBHUMO010000011">
    <property type="protein sequence ID" value="MFD2728174.1"/>
    <property type="molecule type" value="Genomic_DNA"/>
</dbReference>
<feature type="domain" description="DUF7278" evidence="1">
    <location>
        <begin position="147"/>
        <end position="216"/>
    </location>
</feature>
<accession>A0ABW5TH80</accession>
<gene>
    <name evidence="2" type="ORF">ACFSR0_01820</name>
</gene>
<evidence type="ECO:0000259" key="1">
    <source>
        <dbReference type="Pfam" id="PF23944"/>
    </source>
</evidence>
<evidence type="ECO:0000313" key="2">
    <source>
        <dbReference type="EMBL" id="MFD2728174.1"/>
    </source>
</evidence>
<dbReference type="RefSeq" id="WP_379979319.1">
    <property type="nucleotide sequence ID" value="NZ_JBHUMO010000011.1"/>
</dbReference>
<dbReference type="Pfam" id="PF23944">
    <property type="entry name" value="DUF7278"/>
    <property type="match status" value="1"/>
</dbReference>
<dbReference type="Proteomes" id="UP001597427">
    <property type="component" value="Unassembled WGS sequence"/>
</dbReference>
<name>A0ABW5TH80_9ENTE</name>
<dbReference type="InterPro" id="IPR055702">
    <property type="entry name" value="DUF7278"/>
</dbReference>
<sequence length="350" mass="40953">MNFYDVLDWSIWKTLAKEVKVQVISQLLMYFVSPLKKVSHVRYKEFALDGIKCQTFEFQIDGEWFVFIPGNADTILGWDAGISGIPITAWHDKLENETKQVKKIIQNYQLKTKDDWSTFINESTSPLRKKDMPAMFVQKYSQPIGTSYIGYFDLITGEFNGKNAAFQSIEKEFQAAFSAPKTFEESLTWQQPKTLYEKNKFYAALNQTKEVYEIYTHQLCSFHELKEQLNSQVYELLDEDQWEYVVGAGSRKLFRWGSMVSCDTPVQKEFVEQMIAHENMFGLLFSSQNNGWELTDSLNLKGEKWERTGLSLLDLLPQASYYRSRHSFDRDEQLSPLDYVYRKAIIIRSE</sequence>
<protein>
    <recommendedName>
        <fullName evidence="1">DUF7278 domain-containing protein</fullName>
    </recommendedName>
</protein>
<proteinExistence type="predicted"/>
<comment type="caution">
    <text evidence="2">The sequence shown here is derived from an EMBL/GenBank/DDBJ whole genome shotgun (WGS) entry which is preliminary data.</text>
</comment>
<organism evidence="2 3">
    <name type="scientific">Enterococcus camelliae</name>
    <dbReference type="NCBI Taxonomy" id="453959"/>
    <lineage>
        <taxon>Bacteria</taxon>
        <taxon>Bacillati</taxon>
        <taxon>Bacillota</taxon>
        <taxon>Bacilli</taxon>
        <taxon>Lactobacillales</taxon>
        <taxon>Enterococcaceae</taxon>
        <taxon>Enterococcus</taxon>
    </lineage>
</organism>
<evidence type="ECO:0000313" key="3">
    <source>
        <dbReference type="Proteomes" id="UP001597427"/>
    </source>
</evidence>